<organism evidence="1 2">
    <name type="scientific">Rubroshorea leprosula</name>
    <dbReference type="NCBI Taxonomy" id="152421"/>
    <lineage>
        <taxon>Eukaryota</taxon>
        <taxon>Viridiplantae</taxon>
        <taxon>Streptophyta</taxon>
        <taxon>Embryophyta</taxon>
        <taxon>Tracheophyta</taxon>
        <taxon>Spermatophyta</taxon>
        <taxon>Magnoliopsida</taxon>
        <taxon>eudicotyledons</taxon>
        <taxon>Gunneridae</taxon>
        <taxon>Pentapetalae</taxon>
        <taxon>rosids</taxon>
        <taxon>malvids</taxon>
        <taxon>Malvales</taxon>
        <taxon>Dipterocarpaceae</taxon>
        <taxon>Rubroshorea</taxon>
    </lineage>
</organism>
<evidence type="ECO:0000313" key="2">
    <source>
        <dbReference type="Proteomes" id="UP001054252"/>
    </source>
</evidence>
<keyword evidence="2" id="KW-1185">Reference proteome</keyword>
<accession>A0AAV5I1Z7</accession>
<comment type="caution">
    <text evidence="1">The sequence shown here is derived from an EMBL/GenBank/DDBJ whole genome shotgun (WGS) entry which is preliminary data.</text>
</comment>
<dbReference type="AlphaFoldDB" id="A0AAV5I1Z7"/>
<proteinExistence type="predicted"/>
<dbReference type="Proteomes" id="UP001054252">
    <property type="component" value="Unassembled WGS sequence"/>
</dbReference>
<reference evidence="1 2" key="1">
    <citation type="journal article" date="2021" name="Commun. Biol.">
        <title>The genome of Shorea leprosula (Dipterocarpaceae) highlights the ecological relevance of drought in aseasonal tropical rainforests.</title>
        <authorList>
            <person name="Ng K.K.S."/>
            <person name="Kobayashi M.J."/>
            <person name="Fawcett J.A."/>
            <person name="Hatakeyama M."/>
            <person name="Paape T."/>
            <person name="Ng C.H."/>
            <person name="Ang C.C."/>
            <person name="Tnah L.H."/>
            <person name="Lee C.T."/>
            <person name="Nishiyama T."/>
            <person name="Sese J."/>
            <person name="O'Brien M.J."/>
            <person name="Copetti D."/>
            <person name="Mohd Noor M.I."/>
            <person name="Ong R.C."/>
            <person name="Putra M."/>
            <person name="Sireger I.Z."/>
            <person name="Indrioko S."/>
            <person name="Kosugi Y."/>
            <person name="Izuno A."/>
            <person name="Isagi Y."/>
            <person name="Lee S.L."/>
            <person name="Shimizu K.K."/>
        </authorList>
    </citation>
    <scope>NUCLEOTIDE SEQUENCE [LARGE SCALE GENOMIC DNA]</scope>
    <source>
        <strain evidence="1">214</strain>
    </source>
</reference>
<gene>
    <name evidence="1" type="ORF">SLEP1_g6684</name>
</gene>
<evidence type="ECO:0000313" key="1">
    <source>
        <dbReference type="EMBL" id="GKU93050.1"/>
    </source>
</evidence>
<name>A0AAV5I1Z7_9ROSI</name>
<dbReference type="EMBL" id="BPVZ01000006">
    <property type="protein sequence ID" value="GKU93050.1"/>
    <property type="molecule type" value="Genomic_DNA"/>
</dbReference>
<protein>
    <submittedName>
        <fullName evidence="1">Uncharacterized protein</fullName>
    </submittedName>
</protein>
<sequence>MVDMVEITAMGVLIVMVEITPESDTEMMIAMHMSPQREQQIMNPGETLIKIPDRRRIHDSVRVVILMMMRKMIGREDLSNVI</sequence>